<dbReference type="PROSITE" id="PS50005">
    <property type="entry name" value="TPR"/>
    <property type="match status" value="9"/>
</dbReference>
<proteinExistence type="predicted"/>
<dbReference type="PANTHER" id="PTHR44216">
    <property type="entry name" value="PROTEIN O-MANNOSYL-TRANSFERASE TMTC2"/>
    <property type="match status" value="1"/>
</dbReference>
<evidence type="ECO:0000256" key="1">
    <source>
        <dbReference type="PROSITE-ProRule" id="PRU00339"/>
    </source>
</evidence>
<gene>
    <name evidence="3" type="ORF">J0895_22065</name>
</gene>
<feature type="repeat" description="TPR" evidence="1">
    <location>
        <begin position="109"/>
        <end position="142"/>
    </location>
</feature>
<comment type="caution">
    <text evidence="3">The sequence shown here is derived from an EMBL/GenBank/DDBJ whole genome shotgun (WGS) entry which is preliminary data.</text>
</comment>
<feature type="domain" description="Glycosyltransferase 61 catalytic" evidence="2">
    <location>
        <begin position="537"/>
        <end position="720"/>
    </location>
</feature>
<dbReference type="Proteomes" id="UP000664844">
    <property type="component" value="Unassembled WGS sequence"/>
</dbReference>
<dbReference type="InterPro" id="IPR019734">
    <property type="entry name" value="TPR_rpt"/>
</dbReference>
<dbReference type="PROSITE" id="PS50293">
    <property type="entry name" value="TPR_REGION"/>
    <property type="match status" value="5"/>
</dbReference>
<dbReference type="Gene3D" id="1.25.40.10">
    <property type="entry name" value="Tetratricopeptide repeat domain"/>
    <property type="match status" value="4"/>
</dbReference>
<dbReference type="SMART" id="SM00028">
    <property type="entry name" value="TPR"/>
    <property type="match status" value="11"/>
</dbReference>
<dbReference type="EMBL" id="JAFLQW010000579">
    <property type="protein sequence ID" value="MBO0351715.1"/>
    <property type="molecule type" value="Genomic_DNA"/>
</dbReference>
<dbReference type="InterPro" id="IPR052384">
    <property type="entry name" value="TMTC_O-mannosyltransferase"/>
</dbReference>
<feature type="repeat" description="TPR" evidence="1">
    <location>
        <begin position="247"/>
        <end position="280"/>
    </location>
</feature>
<evidence type="ECO:0000259" key="2">
    <source>
        <dbReference type="Pfam" id="PF04577"/>
    </source>
</evidence>
<protein>
    <submittedName>
        <fullName evidence="3">Tetratricopeptide repeat protein</fullName>
    </submittedName>
</protein>
<feature type="repeat" description="TPR" evidence="1">
    <location>
        <begin position="179"/>
        <end position="212"/>
    </location>
</feature>
<feature type="repeat" description="TPR" evidence="1">
    <location>
        <begin position="349"/>
        <end position="382"/>
    </location>
</feature>
<name>A0ABS3FX82_9CYAN</name>
<dbReference type="Pfam" id="PF13414">
    <property type="entry name" value="TPR_11"/>
    <property type="match status" value="3"/>
</dbReference>
<dbReference type="InterPro" id="IPR049625">
    <property type="entry name" value="Glyco_transf_61_cat"/>
</dbReference>
<keyword evidence="4" id="KW-1185">Reference proteome</keyword>
<feature type="repeat" description="TPR" evidence="1">
    <location>
        <begin position="41"/>
        <end position="74"/>
    </location>
</feature>
<dbReference type="Pfam" id="PF04577">
    <property type="entry name" value="Glyco_transf_61"/>
    <property type="match status" value="1"/>
</dbReference>
<dbReference type="Pfam" id="PF00515">
    <property type="entry name" value="TPR_1"/>
    <property type="match status" value="2"/>
</dbReference>
<feature type="repeat" description="TPR" evidence="1">
    <location>
        <begin position="75"/>
        <end position="108"/>
    </location>
</feature>
<dbReference type="Pfam" id="PF14559">
    <property type="entry name" value="TPR_19"/>
    <property type="match status" value="1"/>
</dbReference>
<feature type="repeat" description="TPR" evidence="1">
    <location>
        <begin position="213"/>
        <end position="246"/>
    </location>
</feature>
<dbReference type="PANTHER" id="PTHR44216:SF3">
    <property type="entry name" value="PROTEIN O-MANNOSYL-TRANSFERASE TMTC2"/>
    <property type="match status" value="1"/>
</dbReference>
<dbReference type="SUPFAM" id="SSF48452">
    <property type="entry name" value="TPR-like"/>
    <property type="match status" value="2"/>
</dbReference>
<evidence type="ECO:0000313" key="4">
    <source>
        <dbReference type="Proteomes" id="UP000664844"/>
    </source>
</evidence>
<feature type="repeat" description="TPR" evidence="1">
    <location>
        <begin position="281"/>
        <end position="314"/>
    </location>
</feature>
<organism evidence="3 4">
    <name type="scientific">Phormidium pseudopriestleyi FRX01</name>
    <dbReference type="NCBI Taxonomy" id="1759528"/>
    <lineage>
        <taxon>Bacteria</taxon>
        <taxon>Bacillati</taxon>
        <taxon>Cyanobacteriota</taxon>
        <taxon>Cyanophyceae</taxon>
        <taxon>Oscillatoriophycideae</taxon>
        <taxon>Oscillatoriales</taxon>
        <taxon>Oscillatoriaceae</taxon>
        <taxon>Phormidium</taxon>
    </lineage>
</organism>
<sequence>MMHINEATATNQQAEHYYQEGKWTEAAALCHQLIQIQPNFAPIYKTLGNILQAQGKLEAAMRAYHRALVLNPEFAEVHANQGTIFYQIGQLDAAVSCYQKALTIQPNWAGVYWNLGKVFKEQGRGDEGTEYQKTALNLNPTQFPPDLHNQVGVELSKRGNIEETTAFYQQFIETYPDCGPAYLNLGIFLESQGKIEEAFTCFQKAITLQPNLAVGHFKLGYLLQQKNQIELAIDCFKSTLKLQPDWIEAYNNLGIILRKVNREAEAIDCFKKAIEINPNFAEAYRNLGTTLQQQGKLEAAAACLRDCIKIQPNFALAHGNLGYVLEQQGKLDEAKVSLRYAIALQPDLAMAYGNLGNILHREGELEEAISCFQNAIKYDVDFGMLYFRGQPHLEAIPRESLVELPVSLPKKICPLTQNLATQFHLNDRASEITYLEMSPRLPVHLTAGKTLAVADEALPTYFPETQGYSPETYLAILPNGRAWGDLYTSVIWSKNNTLLADLSTGNVPFVFALDKLPPVHKIEGTVAFISTLGGDTYYHWWVDILPRLELLRRSGIDWDKVDKFVINNVRHRFQEDIINTLNIPPEKLITSLDYPHIQATQLLVPSVTSSTEKWFGPFIEGPPKWVCDFLRERFTSLADSQDSDSPEKIYISRRKAKVRRFINEEEISAFLEPLGFKTVILETLSVREQIALMKEAKTIIAPHGAGLTNTLFCQPGTQLVEIFSPRYVPDCYWIISNHVGLDYYYLIGDNQENYYENHPDLRPKPVNRPPRAEDIYVNIESLFQLMKVAGFV</sequence>
<accession>A0ABS3FX82</accession>
<keyword evidence="1" id="KW-0802">TPR repeat</keyword>
<evidence type="ECO:0000313" key="3">
    <source>
        <dbReference type="EMBL" id="MBO0351715.1"/>
    </source>
</evidence>
<dbReference type="InterPro" id="IPR011990">
    <property type="entry name" value="TPR-like_helical_dom_sf"/>
</dbReference>
<reference evidence="3 4" key="1">
    <citation type="submission" date="2021-03" db="EMBL/GenBank/DDBJ databases">
        <title>Metabolic Capacity of the Antarctic Cyanobacterium Phormidium pseudopriestleyi that Sustains Oxygenic Photosynthesis in the Presence of Hydrogen Sulfide.</title>
        <authorList>
            <person name="Lumian J.E."/>
            <person name="Jungblut A.D."/>
            <person name="Dillon M.L."/>
            <person name="Hawes I."/>
            <person name="Doran P.T."/>
            <person name="Mackey T.J."/>
            <person name="Dick G.J."/>
            <person name="Grettenberger C.L."/>
            <person name="Sumner D.Y."/>
        </authorList>
    </citation>
    <scope>NUCLEOTIDE SEQUENCE [LARGE SCALE GENOMIC DNA]</scope>
    <source>
        <strain evidence="3 4">FRX01</strain>
    </source>
</reference>
<feature type="repeat" description="TPR" evidence="1">
    <location>
        <begin position="315"/>
        <end position="348"/>
    </location>
</feature>